<dbReference type="Proteomes" id="UP001501469">
    <property type="component" value="Unassembled WGS sequence"/>
</dbReference>
<proteinExistence type="predicted"/>
<dbReference type="EMBL" id="BAABDK010000025">
    <property type="protein sequence ID" value="GAA4043666.1"/>
    <property type="molecule type" value="Genomic_DNA"/>
</dbReference>
<gene>
    <name evidence="1" type="ORF">GCM10022409_32100</name>
</gene>
<protein>
    <submittedName>
        <fullName evidence="1">Uncharacterized protein</fullName>
    </submittedName>
</protein>
<evidence type="ECO:0000313" key="2">
    <source>
        <dbReference type="Proteomes" id="UP001501469"/>
    </source>
</evidence>
<comment type="caution">
    <text evidence="1">The sequence shown here is derived from an EMBL/GenBank/DDBJ whole genome shotgun (WGS) entry which is preliminary data.</text>
</comment>
<keyword evidence="2" id="KW-1185">Reference proteome</keyword>
<accession>A0ABP7UIP4</accession>
<dbReference type="RefSeq" id="WP_345056508.1">
    <property type="nucleotide sequence ID" value="NZ_BAABDK010000025.1"/>
</dbReference>
<reference evidence="2" key="1">
    <citation type="journal article" date="2019" name="Int. J. Syst. Evol. Microbiol.">
        <title>The Global Catalogue of Microorganisms (GCM) 10K type strain sequencing project: providing services to taxonomists for standard genome sequencing and annotation.</title>
        <authorList>
            <consortium name="The Broad Institute Genomics Platform"/>
            <consortium name="The Broad Institute Genome Sequencing Center for Infectious Disease"/>
            <person name="Wu L."/>
            <person name="Ma J."/>
        </authorList>
    </citation>
    <scope>NUCLEOTIDE SEQUENCE [LARGE SCALE GENOMIC DNA]</scope>
    <source>
        <strain evidence="2">JCM 17225</strain>
    </source>
</reference>
<name>A0ABP7UIP4_9BACT</name>
<organism evidence="1 2">
    <name type="scientific">Hymenobacter glaciei</name>
    <dbReference type="NCBI Taxonomy" id="877209"/>
    <lineage>
        <taxon>Bacteria</taxon>
        <taxon>Pseudomonadati</taxon>
        <taxon>Bacteroidota</taxon>
        <taxon>Cytophagia</taxon>
        <taxon>Cytophagales</taxon>
        <taxon>Hymenobacteraceae</taxon>
        <taxon>Hymenobacter</taxon>
    </lineage>
</organism>
<sequence length="53" mass="5921">MAIGIRHYDVYFLDPPHPAQIVAGLDTLTGLSMEVATQPEGFLELFHPEKPAW</sequence>
<evidence type="ECO:0000313" key="1">
    <source>
        <dbReference type="EMBL" id="GAA4043666.1"/>
    </source>
</evidence>